<dbReference type="EMBL" id="CAADEX010000063">
    <property type="protein sequence ID" value="VFJ57122.1"/>
    <property type="molecule type" value="Genomic_DNA"/>
</dbReference>
<name>A0A450ST95_9GAMM</name>
<dbReference type="AlphaFoldDB" id="A0A450ST95"/>
<sequence>MRYYSVALLLRWSGKLPSLIQDLDLVQHKLLVSYFDMIREGGHPITHEGNKLG</sequence>
<accession>A0A450ST95</accession>
<evidence type="ECO:0000313" key="1">
    <source>
        <dbReference type="EMBL" id="VFJ57122.1"/>
    </source>
</evidence>
<organism evidence="1">
    <name type="scientific">Candidatus Kentrum sp. DK</name>
    <dbReference type="NCBI Taxonomy" id="2126562"/>
    <lineage>
        <taxon>Bacteria</taxon>
        <taxon>Pseudomonadati</taxon>
        <taxon>Pseudomonadota</taxon>
        <taxon>Gammaproteobacteria</taxon>
        <taxon>Candidatus Kentrum</taxon>
    </lineage>
</organism>
<reference evidence="1" key="1">
    <citation type="submission" date="2019-02" db="EMBL/GenBank/DDBJ databases">
        <authorList>
            <person name="Gruber-Vodicka R. H."/>
            <person name="Seah K. B. B."/>
        </authorList>
    </citation>
    <scope>NUCLEOTIDE SEQUENCE</scope>
    <source>
        <strain evidence="1">BECK_DK47</strain>
    </source>
</reference>
<proteinExistence type="predicted"/>
<protein>
    <submittedName>
        <fullName evidence="1">Uncharacterized protein</fullName>
    </submittedName>
</protein>
<gene>
    <name evidence="1" type="ORF">BECKDK2373B_GA0170837_106325</name>
</gene>